<evidence type="ECO:0000313" key="3">
    <source>
        <dbReference type="Proteomes" id="UP001203945"/>
    </source>
</evidence>
<sequence>MRFTSGTVGVARGTAMLFSACEDGGEMWTGDGQRVVRQAVTFDEPFQNPPVVHVAMSMWDFASASNQRADIIADRVTGSGFEIVFRTWGDTRIARARAEWLAIGPIANEDDFRL</sequence>
<evidence type="ECO:0000259" key="1">
    <source>
        <dbReference type="Pfam" id="PF09458"/>
    </source>
</evidence>
<dbReference type="Pfam" id="PF09458">
    <property type="entry name" value="H_lectin"/>
    <property type="match status" value="1"/>
</dbReference>
<keyword evidence="3" id="KW-1185">Reference proteome</keyword>
<dbReference type="InterPro" id="IPR037221">
    <property type="entry name" value="H-type_lectin_dom_sf"/>
</dbReference>
<dbReference type="InterPro" id="IPR019019">
    <property type="entry name" value="H-type_lectin_domain"/>
</dbReference>
<feature type="domain" description="H-type lectin" evidence="1">
    <location>
        <begin position="38"/>
        <end position="103"/>
    </location>
</feature>
<dbReference type="RefSeq" id="WP_255329792.1">
    <property type="nucleotide sequence ID" value="NZ_JAKZEU010000003.1"/>
</dbReference>
<evidence type="ECO:0000313" key="2">
    <source>
        <dbReference type="EMBL" id="MCQ0970781.1"/>
    </source>
</evidence>
<dbReference type="SUPFAM" id="SSF141086">
    <property type="entry name" value="Agglutinin HPA-like"/>
    <property type="match status" value="1"/>
</dbReference>
<accession>A0ABT1MRE5</accession>
<name>A0ABT1MRE5_9RHOB</name>
<dbReference type="InterPro" id="IPR052487">
    <property type="entry name" value="Galactose-binding_lectin"/>
</dbReference>
<dbReference type="Proteomes" id="UP001203945">
    <property type="component" value="Unassembled WGS sequence"/>
</dbReference>
<comment type="caution">
    <text evidence="2">The sequence shown here is derived from an EMBL/GenBank/DDBJ whole genome shotgun (WGS) entry which is preliminary data.</text>
</comment>
<dbReference type="Gene3D" id="2.60.40.2080">
    <property type="match status" value="1"/>
</dbReference>
<reference evidence="2 3" key="1">
    <citation type="submission" date="2022-03" db="EMBL/GenBank/DDBJ databases">
        <authorList>
            <person name="He Y."/>
        </authorList>
    </citation>
    <scope>NUCLEOTIDE SEQUENCE [LARGE SCALE GENOMIC DNA]</scope>
    <source>
        <strain evidence="2 3">TK19116</strain>
    </source>
</reference>
<gene>
    <name evidence="2" type="ORF">MLD63_10125</name>
</gene>
<dbReference type="EMBL" id="JAKZEU010000003">
    <property type="protein sequence ID" value="MCQ0970781.1"/>
    <property type="molecule type" value="Genomic_DNA"/>
</dbReference>
<organism evidence="2 3">
    <name type="scientific">Paracoccus albicereus</name>
    <dbReference type="NCBI Taxonomy" id="2922394"/>
    <lineage>
        <taxon>Bacteria</taxon>
        <taxon>Pseudomonadati</taxon>
        <taxon>Pseudomonadota</taxon>
        <taxon>Alphaproteobacteria</taxon>
        <taxon>Rhodobacterales</taxon>
        <taxon>Paracoccaceae</taxon>
        <taxon>Paracoccus</taxon>
    </lineage>
</organism>
<dbReference type="PANTHER" id="PTHR46938">
    <property type="entry name" value="DISCOIDIN-1 SUBUNIT A-RELATED-RELATED"/>
    <property type="match status" value="1"/>
</dbReference>
<protein>
    <submittedName>
        <fullName evidence="2">H-type lectin domain-containing protein</fullName>
    </submittedName>
</protein>
<proteinExistence type="predicted"/>